<keyword evidence="7" id="KW-0997">Cell inner membrane</keyword>
<evidence type="ECO:0000256" key="8">
    <source>
        <dbReference type="ARBA" id="ARBA00022692"/>
    </source>
</evidence>
<dbReference type="Proteomes" id="UP000585721">
    <property type="component" value="Unassembled WGS sequence"/>
</dbReference>
<dbReference type="AlphaFoldDB" id="A0A841G7M8"/>
<evidence type="ECO:0000256" key="7">
    <source>
        <dbReference type="ARBA" id="ARBA00022519"/>
    </source>
</evidence>
<feature type="transmembrane region" description="Helical" evidence="13">
    <location>
        <begin position="20"/>
        <end position="41"/>
    </location>
</feature>
<keyword evidence="15" id="KW-1185">Reference proteome</keyword>
<keyword evidence="5 12" id="KW-0813">Transport</keyword>
<evidence type="ECO:0000313" key="14">
    <source>
        <dbReference type="EMBL" id="MBB6054918.1"/>
    </source>
</evidence>
<dbReference type="Gene3D" id="3.30.420.270">
    <property type="match status" value="1"/>
</dbReference>
<keyword evidence="11 13" id="KW-0472">Membrane</keyword>
<evidence type="ECO:0000256" key="4">
    <source>
        <dbReference type="ARBA" id="ARBA00011471"/>
    </source>
</evidence>
<evidence type="ECO:0000256" key="6">
    <source>
        <dbReference type="ARBA" id="ARBA00022475"/>
    </source>
</evidence>
<dbReference type="PANTHER" id="PTHR30558">
    <property type="entry name" value="EXBD MEMBRANE COMPONENT OF PMF-DRIVEN MACROMOLECULE IMPORT SYSTEM"/>
    <property type="match status" value="1"/>
</dbReference>
<comment type="caution">
    <text evidence="14">The sequence shown here is derived from an EMBL/GenBank/DDBJ whole genome shotgun (WGS) entry which is preliminary data.</text>
</comment>
<comment type="subcellular location">
    <subcellularLocation>
        <location evidence="2">Cell inner membrane</location>
        <topology evidence="2">Single-pass type II membrane protein</topology>
    </subcellularLocation>
    <subcellularLocation>
        <location evidence="12">Cell membrane</location>
        <topology evidence="12">Single-pass type II membrane protein</topology>
    </subcellularLocation>
</comment>
<evidence type="ECO:0000256" key="9">
    <source>
        <dbReference type="ARBA" id="ARBA00022927"/>
    </source>
</evidence>
<evidence type="ECO:0000256" key="3">
    <source>
        <dbReference type="ARBA" id="ARBA00005811"/>
    </source>
</evidence>
<dbReference type="GO" id="GO:0022857">
    <property type="term" value="F:transmembrane transporter activity"/>
    <property type="evidence" value="ECO:0007669"/>
    <property type="project" value="InterPro"/>
</dbReference>
<keyword evidence="9 12" id="KW-0653">Protein transport</keyword>
<accession>A0A841G7M8</accession>
<organism evidence="14 15">
    <name type="scientific">Tolumonas osonensis</name>
    <dbReference type="NCBI Taxonomy" id="675874"/>
    <lineage>
        <taxon>Bacteria</taxon>
        <taxon>Pseudomonadati</taxon>
        <taxon>Pseudomonadota</taxon>
        <taxon>Gammaproteobacteria</taxon>
        <taxon>Aeromonadales</taxon>
        <taxon>Aeromonadaceae</taxon>
        <taxon>Tolumonas</taxon>
    </lineage>
</organism>
<keyword evidence="10 13" id="KW-1133">Transmembrane helix</keyword>
<protein>
    <submittedName>
        <fullName evidence="14">Biopolymer transport protein ExbD</fullName>
    </submittedName>
</protein>
<evidence type="ECO:0000256" key="5">
    <source>
        <dbReference type="ARBA" id="ARBA00022448"/>
    </source>
</evidence>
<evidence type="ECO:0000256" key="10">
    <source>
        <dbReference type="ARBA" id="ARBA00022989"/>
    </source>
</evidence>
<comment type="subunit">
    <text evidence="4">The accessory proteins ExbB and ExbD seem to form a complex with TonB.</text>
</comment>
<evidence type="ECO:0000313" key="15">
    <source>
        <dbReference type="Proteomes" id="UP000585721"/>
    </source>
</evidence>
<keyword evidence="6" id="KW-1003">Cell membrane</keyword>
<dbReference type="PANTHER" id="PTHR30558:SF12">
    <property type="entry name" value="BIOPOLYMER TRANSPORT PROTEIN EXBD"/>
    <property type="match status" value="1"/>
</dbReference>
<dbReference type="InterPro" id="IPR003400">
    <property type="entry name" value="ExbD"/>
</dbReference>
<dbReference type="RefSeq" id="WP_188025711.1">
    <property type="nucleotide sequence ID" value="NZ_JACHGR010000002.1"/>
</dbReference>
<dbReference type="Pfam" id="PF02472">
    <property type="entry name" value="ExbD"/>
    <property type="match status" value="1"/>
</dbReference>
<evidence type="ECO:0000256" key="2">
    <source>
        <dbReference type="ARBA" id="ARBA00004249"/>
    </source>
</evidence>
<reference evidence="14 15" key="1">
    <citation type="submission" date="2020-08" db="EMBL/GenBank/DDBJ databases">
        <title>Genomic Encyclopedia of Type Strains, Phase IV (KMG-IV): sequencing the most valuable type-strain genomes for metagenomic binning, comparative biology and taxonomic classification.</title>
        <authorList>
            <person name="Goeker M."/>
        </authorList>
    </citation>
    <scope>NUCLEOTIDE SEQUENCE [LARGE SCALE GENOMIC DNA]</scope>
    <source>
        <strain evidence="14 15">DSM 22975</strain>
    </source>
</reference>
<evidence type="ECO:0000256" key="1">
    <source>
        <dbReference type="ARBA" id="ARBA00003540"/>
    </source>
</evidence>
<evidence type="ECO:0000256" key="11">
    <source>
        <dbReference type="ARBA" id="ARBA00023136"/>
    </source>
</evidence>
<evidence type="ECO:0000256" key="13">
    <source>
        <dbReference type="SAM" id="Phobius"/>
    </source>
</evidence>
<proteinExistence type="inferred from homology"/>
<keyword evidence="8 12" id="KW-0812">Transmembrane</keyword>
<gene>
    <name evidence="14" type="ORF">HNR75_000790</name>
</gene>
<dbReference type="GO" id="GO:0015031">
    <property type="term" value="P:protein transport"/>
    <property type="evidence" value="ECO:0007669"/>
    <property type="project" value="UniProtKB-KW"/>
</dbReference>
<comment type="function">
    <text evidence="1">Involved in the TonB-dependent energy-dependent transport of various receptor-bound substrates.</text>
</comment>
<comment type="similarity">
    <text evidence="3 12">Belongs to the ExbD/TolR family.</text>
</comment>
<evidence type="ECO:0000256" key="12">
    <source>
        <dbReference type="RuleBase" id="RU003879"/>
    </source>
</evidence>
<dbReference type="GO" id="GO:0005886">
    <property type="term" value="C:plasma membrane"/>
    <property type="evidence" value="ECO:0007669"/>
    <property type="project" value="UniProtKB-SubCell"/>
</dbReference>
<dbReference type="EMBL" id="JACHGR010000002">
    <property type="protein sequence ID" value="MBB6054918.1"/>
    <property type="molecule type" value="Genomic_DNA"/>
</dbReference>
<name>A0A841G7M8_9GAMM</name>
<sequence length="141" mass="15352">MAFGKLSDEGGGQPQSEINMIPLIDVMLVLLIVFMITAPLLSNAVKVDLPQASSSPEEIKNDDIKLAMKAGGELFWNREAISREELEIRLINAAKLQPVPELHLHADRNLDYGKIADIMALSSRSGVSKIAFVSEPTGDQP</sequence>